<name>A0A2A6RM37_9CHLR</name>
<keyword evidence="3" id="KW-1185">Reference proteome</keyword>
<dbReference type="RefSeq" id="WP_097642969.1">
    <property type="nucleotide sequence ID" value="NZ_NQWI01000014.1"/>
</dbReference>
<gene>
    <name evidence="2" type="ORF">CJ255_04865</name>
</gene>
<evidence type="ECO:0000256" key="1">
    <source>
        <dbReference type="SAM" id="MobiDB-lite"/>
    </source>
</evidence>
<dbReference type="EMBL" id="NQWI01000014">
    <property type="protein sequence ID" value="PDW04164.1"/>
    <property type="molecule type" value="Genomic_DNA"/>
</dbReference>
<reference evidence="3" key="1">
    <citation type="submission" date="2017-08" db="EMBL/GenBank/DDBJ databases">
        <authorList>
            <person name="Grouzdev D.S."/>
            <person name="Gaisin V.A."/>
            <person name="Rysina M.S."/>
            <person name="Gorlenko V.M."/>
        </authorList>
    </citation>
    <scope>NUCLEOTIDE SEQUENCE [LARGE SCALE GENOMIC DNA]</scope>
    <source>
        <strain evidence="3">Kir15-3F</strain>
    </source>
</reference>
<evidence type="ECO:0000313" key="2">
    <source>
        <dbReference type="EMBL" id="PDW04164.1"/>
    </source>
</evidence>
<organism evidence="2 3">
    <name type="scientific">Candidatus Viridilinea mediisalina</name>
    <dbReference type="NCBI Taxonomy" id="2024553"/>
    <lineage>
        <taxon>Bacteria</taxon>
        <taxon>Bacillati</taxon>
        <taxon>Chloroflexota</taxon>
        <taxon>Chloroflexia</taxon>
        <taxon>Chloroflexales</taxon>
        <taxon>Chloroflexineae</taxon>
        <taxon>Oscillochloridaceae</taxon>
        <taxon>Candidatus Viridilinea</taxon>
    </lineage>
</organism>
<proteinExistence type="predicted"/>
<protein>
    <submittedName>
        <fullName evidence="2">Uncharacterized protein</fullName>
    </submittedName>
</protein>
<sequence length="77" mass="8253">MTPARPNVQPHKTHLHAGCRSDGGGDSTGTTALRALLLLTEAVQPHDQVLNRISDQELALLRAALVRLHGGDPRKMA</sequence>
<feature type="region of interest" description="Disordered" evidence="1">
    <location>
        <begin position="1"/>
        <end position="26"/>
    </location>
</feature>
<dbReference type="Proteomes" id="UP000220527">
    <property type="component" value="Unassembled WGS sequence"/>
</dbReference>
<dbReference type="AlphaFoldDB" id="A0A2A6RM37"/>
<evidence type="ECO:0000313" key="3">
    <source>
        <dbReference type="Proteomes" id="UP000220527"/>
    </source>
</evidence>
<comment type="caution">
    <text evidence="2">The sequence shown here is derived from an EMBL/GenBank/DDBJ whole genome shotgun (WGS) entry which is preliminary data.</text>
</comment>
<accession>A0A2A6RM37</accession>